<reference evidence="1" key="1">
    <citation type="submission" date="2020-10" db="EMBL/GenBank/DDBJ databases">
        <authorList>
            <person name="Gilroy R."/>
        </authorList>
    </citation>
    <scope>NUCLEOTIDE SEQUENCE</scope>
    <source>
        <strain evidence="1">3924</strain>
    </source>
</reference>
<name>A0A940IE80_9BACT</name>
<reference evidence="1" key="2">
    <citation type="journal article" date="2021" name="PeerJ">
        <title>Extensive microbial diversity within the chicken gut microbiome revealed by metagenomics and culture.</title>
        <authorList>
            <person name="Gilroy R."/>
            <person name="Ravi A."/>
            <person name="Getino M."/>
            <person name="Pursley I."/>
            <person name="Horton D.L."/>
            <person name="Alikhan N.F."/>
            <person name="Baker D."/>
            <person name="Gharbi K."/>
            <person name="Hall N."/>
            <person name="Watson M."/>
            <person name="Adriaenssens E.M."/>
            <person name="Foster-Nyarko E."/>
            <person name="Jarju S."/>
            <person name="Secka A."/>
            <person name="Antonio M."/>
            <person name="Oren A."/>
            <person name="Chaudhuri R.R."/>
            <person name="La Ragione R."/>
            <person name="Hildebrand F."/>
            <person name="Pallen M.J."/>
        </authorList>
    </citation>
    <scope>NUCLEOTIDE SEQUENCE</scope>
    <source>
        <strain evidence="1">3924</strain>
    </source>
</reference>
<evidence type="ECO:0000313" key="1">
    <source>
        <dbReference type="EMBL" id="MBO8439081.1"/>
    </source>
</evidence>
<dbReference type="Proteomes" id="UP000712007">
    <property type="component" value="Unassembled WGS sequence"/>
</dbReference>
<evidence type="ECO:0000313" key="2">
    <source>
        <dbReference type="Proteomes" id="UP000712007"/>
    </source>
</evidence>
<gene>
    <name evidence="1" type="ORF">IAC51_00340</name>
</gene>
<organism evidence="1 2">
    <name type="scientific">Candidatus Aphodosoma intestinipullorum</name>
    <dbReference type="NCBI Taxonomy" id="2840674"/>
    <lineage>
        <taxon>Bacteria</taxon>
        <taxon>Pseudomonadati</taxon>
        <taxon>Bacteroidota</taxon>
        <taxon>Bacteroidia</taxon>
        <taxon>Bacteroidales</taxon>
        <taxon>Candidatus Aphodosoma</taxon>
    </lineage>
</organism>
<dbReference type="EMBL" id="JADIMV010000006">
    <property type="protein sequence ID" value="MBO8439081.1"/>
    <property type="molecule type" value="Genomic_DNA"/>
</dbReference>
<protein>
    <submittedName>
        <fullName evidence="1">Uncharacterized protein</fullName>
    </submittedName>
</protein>
<comment type="caution">
    <text evidence="1">The sequence shown here is derived from an EMBL/GenBank/DDBJ whole genome shotgun (WGS) entry which is preliminary data.</text>
</comment>
<sequence>MKKRDNKKSAAMPKSDNDEMQFYIEMASDRTDYKKRIEAIDYFANHKCEESTTMLYHLMIHDLVRDVQEKAFRTLQSFGKKVKLPRKKEGNIIRDIRHKALVTHNSFNGKEYTNDELLQRFKYKYPEVYDVYLYEKGSDNNVLTFLRGIIACLPKDKKK</sequence>
<proteinExistence type="predicted"/>
<dbReference type="AlphaFoldDB" id="A0A940IE80"/>
<accession>A0A940IE80</accession>